<dbReference type="PANTHER" id="PTHR38011">
    <property type="entry name" value="DIHYDROFOLATE REDUCTASE FAMILY PROTEIN (AFU_ORTHOLOGUE AFUA_8G06820)"/>
    <property type="match status" value="1"/>
</dbReference>
<name>A0A3M8K9R6_9CORY</name>
<comment type="caution">
    <text evidence="5">The sequence shown here is derived from an EMBL/GenBank/DDBJ whole genome shotgun (WGS) entry which is preliminary data.</text>
</comment>
<dbReference type="Pfam" id="PF01872">
    <property type="entry name" value="RibD_C"/>
    <property type="match status" value="1"/>
</dbReference>
<dbReference type="NCBIfam" id="NF010663">
    <property type="entry name" value="PRK14059.1-1"/>
    <property type="match status" value="1"/>
</dbReference>
<accession>A0A3M8K9R6</accession>
<dbReference type="EMBL" id="PTJO01000003">
    <property type="protein sequence ID" value="RNE49282.1"/>
    <property type="molecule type" value="Genomic_DNA"/>
</dbReference>
<dbReference type="Gene3D" id="3.40.430.10">
    <property type="entry name" value="Dihydrofolate Reductase, subunit A"/>
    <property type="match status" value="1"/>
</dbReference>
<comment type="pathway">
    <text evidence="1">Cofactor biosynthesis; riboflavin biosynthesis.</text>
</comment>
<reference evidence="5 6" key="1">
    <citation type="submission" date="2018-02" db="EMBL/GenBank/DDBJ databases">
        <title>Corynebacterium alimpuense sp. nov., a marine obligate actinomycete isolated from sediments of Valparaiso bay, Chile.</title>
        <authorList>
            <person name="Claverias F."/>
            <person name="Gonzales-Siles L."/>
            <person name="Salva-Serra F."/>
            <person name="Inganaes E."/>
            <person name="Molin K."/>
            <person name="Cumsille A."/>
            <person name="Undabarrena A."/>
            <person name="Couve E."/>
            <person name="Moore E.R.B."/>
            <person name="Gomila M."/>
            <person name="Camara B."/>
        </authorList>
    </citation>
    <scope>NUCLEOTIDE SEQUENCE [LARGE SCALE GENOMIC DNA]</scope>
    <source>
        <strain evidence="5 6">CCUG 69366</strain>
    </source>
</reference>
<dbReference type="InterPro" id="IPR002734">
    <property type="entry name" value="RibDG_C"/>
</dbReference>
<evidence type="ECO:0000256" key="1">
    <source>
        <dbReference type="ARBA" id="ARBA00005104"/>
    </source>
</evidence>
<dbReference type="InterPro" id="IPR024072">
    <property type="entry name" value="DHFR-like_dom_sf"/>
</dbReference>
<organism evidence="5 6">
    <name type="scientific">Corynebacterium alimapuense</name>
    <dbReference type="NCBI Taxonomy" id="1576874"/>
    <lineage>
        <taxon>Bacteria</taxon>
        <taxon>Bacillati</taxon>
        <taxon>Actinomycetota</taxon>
        <taxon>Actinomycetes</taxon>
        <taxon>Mycobacteriales</taxon>
        <taxon>Corynebacteriaceae</taxon>
        <taxon>Corynebacterium</taxon>
    </lineage>
</organism>
<dbReference type="GO" id="GO:0008703">
    <property type="term" value="F:5-amino-6-(5-phosphoribosylamino)uracil reductase activity"/>
    <property type="evidence" value="ECO:0007669"/>
    <property type="project" value="InterPro"/>
</dbReference>
<dbReference type="AlphaFoldDB" id="A0A3M8K9R6"/>
<evidence type="ECO:0000259" key="4">
    <source>
        <dbReference type="Pfam" id="PF01872"/>
    </source>
</evidence>
<feature type="domain" description="Bacterial bifunctional deaminase-reductase C-terminal" evidence="4">
    <location>
        <begin position="33"/>
        <end position="204"/>
    </location>
</feature>
<evidence type="ECO:0000256" key="3">
    <source>
        <dbReference type="ARBA" id="ARBA00023002"/>
    </source>
</evidence>
<dbReference type="RefSeq" id="WP_123047329.1">
    <property type="nucleotide sequence ID" value="NZ_PTJO01000003.1"/>
</dbReference>
<keyword evidence="3" id="KW-0560">Oxidoreductase</keyword>
<dbReference type="SUPFAM" id="SSF53597">
    <property type="entry name" value="Dihydrofolate reductase-like"/>
    <property type="match status" value="1"/>
</dbReference>
<evidence type="ECO:0000256" key="2">
    <source>
        <dbReference type="ARBA" id="ARBA00022857"/>
    </source>
</evidence>
<dbReference type="OrthoDB" id="5243299at2"/>
<dbReference type="PANTHER" id="PTHR38011:SF7">
    <property type="entry name" value="2,5-DIAMINO-6-RIBOSYLAMINO-4(3H)-PYRIMIDINONE 5'-PHOSPHATE REDUCTASE"/>
    <property type="match status" value="1"/>
</dbReference>
<proteinExistence type="predicted"/>
<evidence type="ECO:0000313" key="5">
    <source>
        <dbReference type="EMBL" id="RNE49282.1"/>
    </source>
</evidence>
<keyword evidence="2" id="KW-0521">NADP</keyword>
<dbReference type="Proteomes" id="UP000266975">
    <property type="component" value="Unassembled WGS sequence"/>
</dbReference>
<protein>
    <recommendedName>
        <fullName evidence="4">Bacterial bifunctional deaminase-reductase C-terminal domain-containing protein</fullName>
    </recommendedName>
</protein>
<dbReference type="GO" id="GO:0009231">
    <property type="term" value="P:riboflavin biosynthetic process"/>
    <property type="evidence" value="ECO:0007669"/>
    <property type="project" value="InterPro"/>
</dbReference>
<dbReference type="InterPro" id="IPR050765">
    <property type="entry name" value="Riboflavin_Biosynth_HTPR"/>
</dbReference>
<gene>
    <name evidence="5" type="ORF">C5L39_02630</name>
</gene>
<keyword evidence="6" id="KW-1185">Reference proteome</keyword>
<evidence type="ECO:0000313" key="6">
    <source>
        <dbReference type="Proteomes" id="UP000266975"/>
    </source>
</evidence>
<sequence>MRPSPTAIDPADLIGPVQEPGFPELRAIAVTTLGGGASLSGTSESLGNDTDTALLLGLRQWSDVVLVGAKTAAAEDYAGVRSTPSRKTPAPLAVITRSLSLDPGSRLFTDTDTPPLILIPQESLEDPALNSQRHRLVDAGAQLISTGQGSAQEIIAALHALGYARIACEGGPGIYAMLFEANLVDILHLTIEPVAHAPVEKQLFSPRPDSGGFAHRLQLEDASTTADSTMFLRYKRGVELHF</sequence>